<sequence>MVVKNQKLSPAALYAGLKQKSQTFVQNFRNVCVAAKKQGFSGIAKLFWQDLFGGRSLPKWLYLLALSSLPFILEFTSGQEQHDWLGLFASWTGIVCVILVAEGRASNYLFGAVNSAIYLILSFNASFYGEVLTTVYFFIMQPIGLYTWLSNRVNEQDKEEPSHFEAKKLDWRGWLKYLALTALIWIGMGFAYKSIHSHRPFRDSVTDATNGIGQLLMTGLYREQWLFWIATNLFSIYLWWGSNLHIQAMYWVYTLNSIVGWYQWTKAVKKA</sequence>
<dbReference type="PANTHER" id="PTHR36122">
    <property type="entry name" value="NICOTINAMIDE RIBOSIDE TRANSPORTER PNUC"/>
    <property type="match status" value="1"/>
</dbReference>
<protein>
    <submittedName>
        <fullName evidence="9">Nicotinamide riboside transporter PnuC</fullName>
    </submittedName>
</protein>
<feature type="transmembrane region" description="Helical" evidence="8">
    <location>
        <begin position="225"/>
        <end position="242"/>
    </location>
</feature>
<feature type="transmembrane region" description="Helical" evidence="8">
    <location>
        <begin position="108"/>
        <end position="128"/>
    </location>
</feature>
<accession>A0A0B7GTP0</accession>
<evidence type="ECO:0000256" key="1">
    <source>
        <dbReference type="ARBA" id="ARBA00004651"/>
    </source>
</evidence>
<feature type="transmembrane region" description="Helical" evidence="8">
    <location>
        <begin position="84"/>
        <end position="101"/>
    </location>
</feature>
<dbReference type="GO" id="GO:0034257">
    <property type="term" value="F:nicotinamide riboside transmembrane transporter activity"/>
    <property type="evidence" value="ECO:0007669"/>
    <property type="project" value="InterPro"/>
</dbReference>
<evidence type="ECO:0000256" key="4">
    <source>
        <dbReference type="ARBA" id="ARBA00022475"/>
    </source>
</evidence>
<gene>
    <name evidence="9" type="primary">pnuC</name>
    <name evidence="9" type="ORF">SSV_2050</name>
</gene>
<dbReference type="GO" id="GO:0005886">
    <property type="term" value="C:plasma membrane"/>
    <property type="evidence" value="ECO:0007669"/>
    <property type="project" value="UniProtKB-SubCell"/>
</dbReference>
<dbReference type="PANTHER" id="PTHR36122:SF2">
    <property type="entry name" value="NICOTINAMIDE RIBOSIDE TRANSPORTER PNUC"/>
    <property type="match status" value="1"/>
</dbReference>
<proteinExistence type="inferred from homology"/>
<evidence type="ECO:0000256" key="7">
    <source>
        <dbReference type="ARBA" id="ARBA00023136"/>
    </source>
</evidence>
<name>A0A0B7GTP0_STRSA</name>
<evidence type="ECO:0000256" key="5">
    <source>
        <dbReference type="ARBA" id="ARBA00022692"/>
    </source>
</evidence>
<dbReference type="RefSeq" id="WP_072074718.1">
    <property type="nucleotide sequence ID" value="NZ_CDMW01000001.1"/>
</dbReference>
<keyword evidence="7 8" id="KW-0472">Membrane</keyword>
<comment type="subcellular location">
    <subcellularLocation>
        <location evidence="1">Cell membrane</location>
        <topology evidence="1">Multi-pass membrane protein</topology>
    </subcellularLocation>
</comment>
<keyword evidence="4" id="KW-1003">Cell membrane</keyword>
<dbReference type="EMBL" id="CDMW01000001">
    <property type="protein sequence ID" value="CEL91324.1"/>
    <property type="molecule type" value="Genomic_DNA"/>
</dbReference>
<evidence type="ECO:0000313" key="9">
    <source>
        <dbReference type="EMBL" id="CEL91324.1"/>
    </source>
</evidence>
<dbReference type="InterPro" id="IPR006419">
    <property type="entry name" value="NMN_transpt_PnuC"/>
</dbReference>
<keyword evidence="5 8" id="KW-0812">Transmembrane</keyword>
<keyword evidence="6 8" id="KW-1133">Transmembrane helix</keyword>
<dbReference type="Proteomes" id="UP000183504">
    <property type="component" value="Unassembled WGS sequence"/>
</dbReference>
<keyword evidence="3" id="KW-0813">Transport</keyword>
<comment type="similarity">
    <text evidence="2">Belongs to the nicotinamide ribonucleoside (NR) uptake permease (TC 4.B.1) family.</text>
</comment>
<dbReference type="AlphaFoldDB" id="A0A0B7GTP0"/>
<dbReference type="Pfam" id="PF04973">
    <property type="entry name" value="NMN_transporter"/>
    <property type="match status" value="1"/>
</dbReference>
<organism evidence="9 10">
    <name type="scientific">Streptococcus sanguinis</name>
    <dbReference type="NCBI Taxonomy" id="1305"/>
    <lineage>
        <taxon>Bacteria</taxon>
        <taxon>Bacillati</taxon>
        <taxon>Bacillota</taxon>
        <taxon>Bacilli</taxon>
        <taxon>Lactobacillales</taxon>
        <taxon>Streptococcaceae</taxon>
        <taxon>Streptococcus</taxon>
    </lineage>
</organism>
<evidence type="ECO:0000313" key="10">
    <source>
        <dbReference type="Proteomes" id="UP000183504"/>
    </source>
</evidence>
<feature type="transmembrane region" description="Helical" evidence="8">
    <location>
        <begin position="174"/>
        <end position="192"/>
    </location>
</feature>
<dbReference type="NCBIfam" id="TIGR01528">
    <property type="entry name" value="NMN_trans_PnuC"/>
    <property type="match status" value="1"/>
</dbReference>
<reference evidence="9 10" key="1">
    <citation type="submission" date="2015-01" db="EMBL/GenBank/DDBJ databases">
        <authorList>
            <person name="Pelicic Vladimir"/>
        </authorList>
    </citation>
    <scope>NUCLEOTIDE SEQUENCE [LARGE SCALE GENOMIC DNA]</scope>
    <source>
        <strain evidence="9 10">2908</strain>
    </source>
</reference>
<evidence type="ECO:0000256" key="3">
    <source>
        <dbReference type="ARBA" id="ARBA00022448"/>
    </source>
</evidence>
<evidence type="ECO:0000256" key="6">
    <source>
        <dbReference type="ARBA" id="ARBA00022989"/>
    </source>
</evidence>
<evidence type="ECO:0000256" key="2">
    <source>
        <dbReference type="ARBA" id="ARBA00006669"/>
    </source>
</evidence>
<evidence type="ECO:0000256" key="8">
    <source>
        <dbReference type="SAM" id="Phobius"/>
    </source>
</evidence>